<dbReference type="GO" id="GO:0003735">
    <property type="term" value="F:structural constituent of ribosome"/>
    <property type="evidence" value="ECO:0007669"/>
    <property type="project" value="InterPro"/>
</dbReference>
<dbReference type="GO" id="GO:0071897">
    <property type="term" value="P:DNA biosynthetic process"/>
    <property type="evidence" value="ECO:0007669"/>
    <property type="project" value="UniProtKB-ARBA"/>
</dbReference>
<evidence type="ECO:0000256" key="2">
    <source>
        <dbReference type="ARBA" id="ARBA00022980"/>
    </source>
</evidence>
<evidence type="ECO:0000256" key="3">
    <source>
        <dbReference type="ARBA" id="ARBA00023128"/>
    </source>
</evidence>
<name>A0A653DVB8_CALMS</name>
<dbReference type="Gene3D" id="3.10.10.10">
    <property type="entry name" value="HIV Type 1 Reverse Transcriptase, subunit A, domain 1"/>
    <property type="match status" value="1"/>
</dbReference>
<dbReference type="GO" id="GO:0006412">
    <property type="term" value="P:translation"/>
    <property type="evidence" value="ECO:0007669"/>
    <property type="project" value="InterPro"/>
</dbReference>
<accession>A0A653DVB8</accession>
<keyword evidence="2" id="KW-0689">Ribosomal protein</keyword>
<gene>
    <name evidence="5" type="ORF">CALMAC_LOCUS20693</name>
</gene>
<dbReference type="InterPro" id="IPR010793">
    <property type="entry name" value="Ribosomal_mL37/mL65"/>
</dbReference>
<evidence type="ECO:0000313" key="5">
    <source>
        <dbReference type="EMBL" id="VEN64047.1"/>
    </source>
</evidence>
<organism evidence="5 6">
    <name type="scientific">Callosobruchus maculatus</name>
    <name type="common">Southern cowpea weevil</name>
    <name type="synonym">Pulse bruchid</name>
    <dbReference type="NCBI Taxonomy" id="64391"/>
    <lineage>
        <taxon>Eukaryota</taxon>
        <taxon>Metazoa</taxon>
        <taxon>Ecdysozoa</taxon>
        <taxon>Arthropoda</taxon>
        <taxon>Hexapoda</taxon>
        <taxon>Insecta</taxon>
        <taxon>Pterygota</taxon>
        <taxon>Neoptera</taxon>
        <taxon>Endopterygota</taxon>
        <taxon>Coleoptera</taxon>
        <taxon>Polyphaga</taxon>
        <taxon>Cucujiformia</taxon>
        <taxon>Chrysomeloidea</taxon>
        <taxon>Chrysomelidae</taxon>
        <taxon>Bruchinae</taxon>
        <taxon>Bruchini</taxon>
        <taxon>Callosobruchus</taxon>
    </lineage>
</organism>
<dbReference type="PANTHER" id="PTHR13014">
    <property type="entry name" value="MITOCHONDRIAL 28S RIBOSOMAL PROTEIN S30/P52 PRO-APOTOTIC PROTEIN"/>
    <property type="match status" value="1"/>
</dbReference>
<evidence type="ECO:0000256" key="4">
    <source>
        <dbReference type="ARBA" id="ARBA00023274"/>
    </source>
</evidence>
<dbReference type="SUPFAM" id="SSF56672">
    <property type="entry name" value="DNA/RNA polymerases"/>
    <property type="match status" value="1"/>
</dbReference>
<dbReference type="Pfam" id="PF07147">
    <property type="entry name" value="PDCD9"/>
    <property type="match status" value="2"/>
</dbReference>
<keyword evidence="6" id="KW-1185">Reference proteome</keyword>
<sequence>MKARPVPFALQPLVEEEIDNLVSQGVLEKVDMSEWATPIVPVVKSNGKVRLCGDFKVTLNPEILVDDHPLPTIDEIFAKMAGGIRFSKIDLSKAYLHLEVKPEHRHLLTLNTHKGYFPGDTHRFGQISFHKRHHAKNTFGEIVDEDNSLFRQAIVCSFGWLQAQANMLGFNSFNDIAYPLATQTVITDGKHWSFFAYQMNTITFHTHFAQEQPKRNVCWGSDEMKLFESVDGEKVVGFNEEVLKTLLKFYVNAPQERLGENPKRNVCWASDEMKLFESVDGEKVVGFNEEVLKTLLEFYVNAPQERLGVNLTPYLSSEEKIAADYEDDDKRQ</sequence>
<reference evidence="5 6" key="1">
    <citation type="submission" date="2019-01" db="EMBL/GenBank/DDBJ databases">
        <authorList>
            <person name="Sayadi A."/>
        </authorList>
    </citation>
    <scope>NUCLEOTIDE SEQUENCE [LARGE SCALE GENOMIC DNA]</scope>
</reference>
<proteinExistence type="predicted"/>
<evidence type="ECO:0008006" key="7">
    <source>
        <dbReference type="Google" id="ProtNLM"/>
    </source>
</evidence>
<dbReference type="GO" id="GO:0005762">
    <property type="term" value="C:mitochondrial large ribosomal subunit"/>
    <property type="evidence" value="ECO:0007669"/>
    <property type="project" value="TreeGrafter"/>
</dbReference>
<evidence type="ECO:0000256" key="1">
    <source>
        <dbReference type="ARBA" id="ARBA00004173"/>
    </source>
</evidence>
<protein>
    <recommendedName>
        <fullName evidence="7">Reverse transcriptase domain-containing protein</fullName>
    </recommendedName>
</protein>
<dbReference type="EMBL" id="CAACVG010015069">
    <property type="protein sequence ID" value="VEN64047.1"/>
    <property type="molecule type" value="Genomic_DNA"/>
</dbReference>
<comment type="subcellular location">
    <subcellularLocation>
        <location evidence="1">Mitochondrion</location>
    </subcellularLocation>
</comment>
<dbReference type="AlphaFoldDB" id="A0A653DVB8"/>
<keyword evidence="4" id="KW-0687">Ribonucleoprotein</keyword>
<keyword evidence="3" id="KW-0496">Mitochondrion</keyword>
<dbReference type="Proteomes" id="UP000410492">
    <property type="component" value="Unassembled WGS sequence"/>
</dbReference>
<feature type="non-terminal residue" evidence="5">
    <location>
        <position position="332"/>
    </location>
</feature>
<dbReference type="PANTHER" id="PTHR13014:SF3">
    <property type="entry name" value="LARGE RIBOSOMAL SUBUNIT PROTEIN ML65"/>
    <property type="match status" value="1"/>
</dbReference>
<dbReference type="InterPro" id="IPR043502">
    <property type="entry name" value="DNA/RNA_pol_sf"/>
</dbReference>
<evidence type="ECO:0000313" key="6">
    <source>
        <dbReference type="Proteomes" id="UP000410492"/>
    </source>
</evidence>
<dbReference type="OrthoDB" id="6774497at2759"/>
<dbReference type="InterPro" id="IPR039982">
    <property type="entry name" value="Ribosomal_mL65"/>
</dbReference>